<keyword evidence="4" id="KW-1133">Transmembrane helix</keyword>
<dbReference type="AlphaFoldDB" id="A0A6A6SQ03"/>
<dbReference type="EMBL" id="MU004509">
    <property type="protein sequence ID" value="KAF2649057.1"/>
    <property type="molecule type" value="Genomic_DNA"/>
</dbReference>
<dbReference type="Gene3D" id="3.90.550.10">
    <property type="entry name" value="Spore Coat Polysaccharide Biosynthesis Protein SpsA, Chain A"/>
    <property type="match status" value="1"/>
</dbReference>
<feature type="transmembrane region" description="Helical" evidence="4">
    <location>
        <begin position="12"/>
        <end position="34"/>
    </location>
</feature>
<dbReference type="GO" id="GO:0000139">
    <property type="term" value="C:Golgi membrane"/>
    <property type="evidence" value="ECO:0007669"/>
    <property type="project" value="TreeGrafter"/>
</dbReference>
<keyword evidence="2" id="KW-0328">Glycosyltransferase</keyword>
<evidence type="ECO:0000256" key="2">
    <source>
        <dbReference type="ARBA" id="ARBA00022676"/>
    </source>
</evidence>
<dbReference type="InterPro" id="IPR008630">
    <property type="entry name" value="Glyco_trans_34"/>
</dbReference>
<evidence type="ECO:0000313" key="5">
    <source>
        <dbReference type="EMBL" id="KAF2649057.1"/>
    </source>
</evidence>
<protein>
    <submittedName>
        <fullName evidence="5">Glycosyltransferase family 34 protein</fullName>
    </submittedName>
</protein>
<dbReference type="PANTHER" id="PTHR31306">
    <property type="entry name" value="ALPHA-1,6-MANNOSYLTRANSFERASE MNN11-RELATED"/>
    <property type="match status" value="1"/>
</dbReference>
<dbReference type="GO" id="GO:0016757">
    <property type="term" value="F:glycosyltransferase activity"/>
    <property type="evidence" value="ECO:0007669"/>
    <property type="project" value="UniProtKB-KW"/>
</dbReference>
<keyword evidence="3 5" id="KW-0808">Transferase</keyword>
<dbReference type="PANTHER" id="PTHR31306:SF8">
    <property type="entry name" value="GLYCOSYLTRANSFERASE FAMILY 34 PROTEIN"/>
    <property type="match status" value="1"/>
</dbReference>
<name>A0A6A6SQ03_9PLEO</name>
<comment type="similarity">
    <text evidence="1">Belongs to the glycosyltransferase 34 family.</text>
</comment>
<dbReference type="GO" id="GO:0006487">
    <property type="term" value="P:protein N-linked glycosylation"/>
    <property type="evidence" value="ECO:0007669"/>
    <property type="project" value="TreeGrafter"/>
</dbReference>
<evidence type="ECO:0000313" key="6">
    <source>
        <dbReference type="Proteomes" id="UP000799324"/>
    </source>
</evidence>
<evidence type="ECO:0000256" key="3">
    <source>
        <dbReference type="ARBA" id="ARBA00022679"/>
    </source>
</evidence>
<sequence length="360" mass="41061">MLYSTFWSPGSIRLLFAVKAFLTVLLFTSFLRAFQPARPVESRSRPPPITTYINPQTTTYGQITCLAPPSPALISRSESMRRTCRRRSPFSKAIKRSSPRVGVASILIDNTPQPHLQAALRTHQLHGLIQSTPLHILRNKLISGHWNKEAFLLSILYAETLKPASTRLEWIFWTDSDTVILDPCRPLSTFLPPGPRMVGNETNLVISRDAVGLNDSVFFLRVCSWSIDFLTAILAYRYFRPDDHLWSGEQAAMEILAAEPLFQSYVQYVPQYWFNAFPLGEVGDYLARDKEQAGAMEGYKARRGDFLVHFEGHREKARALTEWTSAFEGLGSVWERRGNGTGVQRDVTREAKRFWKERGY</sequence>
<proteinExistence type="inferred from homology"/>
<reference evidence="5" key="1">
    <citation type="journal article" date="2020" name="Stud. Mycol.">
        <title>101 Dothideomycetes genomes: a test case for predicting lifestyles and emergence of pathogens.</title>
        <authorList>
            <person name="Haridas S."/>
            <person name="Albert R."/>
            <person name="Binder M."/>
            <person name="Bloem J."/>
            <person name="Labutti K."/>
            <person name="Salamov A."/>
            <person name="Andreopoulos B."/>
            <person name="Baker S."/>
            <person name="Barry K."/>
            <person name="Bills G."/>
            <person name="Bluhm B."/>
            <person name="Cannon C."/>
            <person name="Castanera R."/>
            <person name="Culley D."/>
            <person name="Daum C."/>
            <person name="Ezra D."/>
            <person name="Gonzalez J."/>
            <person name="Henrissat B."/>
            <person name="Kuo A."/>
            <person name="Liang C."/>
            <person name="Lipzen A."/>
            <person name="Lutzoni F."/>
            <person name="Magnuson J."/>
            <person name="Mondo S."/>
            <person name="Nolan M."/>
            <person name="Ohm R."/>
            <person name="Pangilinan J."/>
            <person name="Park H.-J."/>
            <person name="Ramirez L."/>
            <person name="Alfaro M."/>
            <person name="Sun H."/>
            <person name="Tritt A."/>
            <person name="Yoshinaga Y."/>
            <person name="Zwiers L.-H."/>
            <person name="Turgeon B."/>
            <person name="Goodwin S."/>
            <person name="Spatafora J."/>
            <person name="Crous P."/>
            <person name="Grigoriev I."/>
        </authorList>
    </citation>
    <scope>NUCLEOTIDE SEQUENCE</scope>
    <source>
        <strain evidence="5">CBS 122681</strain>
    </source>
</reference>
<evidence type="ECO:0000256" key="1">
    <source>
        <dbReference type="ARBA" id="ARBA00005664"/>
    </source>
</evidence>
<evidence type="ECO:0000256" key="4">
    <source>
        <dbReference type="SAM" id="Phobius"/>
    </source>
</evidence>
<dbReference type="InterPro" id="IPR029044">
    <property type="entry name" value="Nucleotide-diphossugar_trans"/>
</dbReference>
<keyword evidence="4" id="KW-0812">Transmembrane</keyword>
<dbReference type="Proteomes" id="UP000799324">
    <property type="component" value="Unassembled WGS sequence"/>
</dbReference>
<gene>
    <name evidence="5" type="ORF">K491DRAFT_735764</name>
</gene>
<dbReference type="OrthoDB" id="407658at2759"/>
<dbReference type="Pfam" id="PF05637">
    <property type="entry name" value="Glyco_transf_34"/>
    <property type="match status" value="1"/>
</dbReference>
<accession>A0A6A6SQ03</accession>
<keyword evidence="6" id="KW-1185">Reference proteome</keyword>
<keyword evidence="4" id="KW-0472">Membrane</keyword>
<organism evidence="5 6">
    <name type="scientific">Lophiostoma macrostomum CBS 122681</name>
    <dbReference type="NCBI Taxonomy" id="1314788"/>
    <lineage>
        <taxon>Eukaryota</taxon>
        <taxon>Fungi</taxon>
        <taxon>Dikarya</taxon>
        <taxon>Ascomycota</taxon>
        <taxon>Pezizomycotina</taxon>
        <taxon>Dothideomycetes</taxon>
        <taxon>Pleosporomycetidae</taxon>
        <taxon>Pleosporales</taxon>
        <taxon>Lophiostomataceae</taxon>
        <taxon>Lophiostoma</taxon>
    </lineage>
</organism>